<comment type="cofactor">
    <cofactor evidence="8">
        <name>Mg(2+)</name>
        <dbReference type="ChEBI" id="CHEBI:18420"/>
    </cofactor>
</comment>
<feature type="binding site" evidence="8">
    <location>
        <begin position="208"/>
        <end position="210"/>
    </location>
    <ligand>
        <name>ATP</name>
        <dbReference type="ChEBI" id="CHEBI:30616"/>
    </ligand>
</feature>
<dbReference type="GO" id="GO:0009102">
    <property type="term" value="P:biotin biosynthetic process"/>
    <property type="evidence" value="ECO:0007669"/>
    <property type="project" value="UniProtKB-UniRule"/>
</dbReference>
<comment type="caution">
    <text evidence="8">Lacks conserved residue(s) required for the propagation of feature annotation.</text>
</comment>
<feature type="binding site" evidence="8">
    <location>
        <position position="119"/>
    </location>
    <ligand>
        <name>Mg(2+)</name>
        <dbReference type="ChEBI" id="CHEBI:18420"/>
    </ligand>
</feature>
<comment type="pathway">
    <text evidence="8">Cofactor biosynthesis; biotin biosynthesis; biotin from 7,8-diaminononanoate: step 1/2.</text>
</comment>
<comment type="subcellular location">
    <subcellularLocation>
        <location evidence="8">Cytoplasm</location>
    </subcellularLocation>
</comment>
<dbReference type="GO" id="GO:0000287">
    <property type="term" value="F:magnesium ion binding"/>
    <property type="evidence" value="ECO:0007669"/>
    <property type="project" value="UniProtKB-UniRule"/>
</dbReference>
<evidence type="ECO:0000313" key="10">
    <source>
        <dbReference type="Proteomes" id="UP000242886"/>
    </source>
</evidence>
<dbReference type="InterPro" id="IPR004472">
    <property type="entry name" value="DTB_synth_BioD"/>
</dbReference>
<dbReference type="PIRSF" id="PIRSF006755">
    <property type="entry name" value="DTB_synth"/>
    <property type="match status" value="1"/>
</dbReference>
<dbReference type="FunFam" id="3.40.50.300:FF:000292">
    <property type="entry name" value="ATP-dependent dethiobiotin synthetase BioD"/>
    <property type="match status" value="1"/>
</dbReference>
<name>A0A7Z7MVF3_9PROT</name>
<evidence type="ECO:0000256" key="8">
    <source>
        <dbReference type="HAMAP-Rule" id="MF_00336"/>
    </source>
</evidence>
<dbReference type="GO" id="GO:0004141">
    <property type="term" value="F:dethiobiotin synthase activity"/>
    <property type="evidence" value="ECO:0007669"/>
    <property type="project" value="UniProtKB-UniRule"/>
</dbReference>
<keyword evidence="10" id="KW-1185">Reference proteome</keyword>
<dbReference type="GO" id="GO:0005829">
    <property type="term" value="C:cytosol"/>
    <property type="evidence" value="ECO:0007669"/>
    <property type="project" value="TreeGrafter"/>
</dbReference>
<gene>
    <name evidence="8 9" type="primary">bioD</name>
    <name evidence="9" type="ORF">SDENCHOL_20385</name>
</gene>
<keyword evidence="2 8" id="KW-0436">Ligase</keyword>
<evidence type="ECO:0000256" key="4">
    <source>
        <dbReference type="ARBA" id="ARBA00022741"/>
    </source>
</evidence>
<dbReference type="AlphaFoldDB" id="A0A7Z7MVF3"/>
<feature type="active site" evidence="8">
    <location>
        <position position="40"/>
    </location>
</feature>
<evidence type="ECO:0000256" key="5">
    <source>
        <dbReference type="ARBA" id="ARBA00022756"/>
    </source>
</evidence>
<comment type="function">
    <text evidence="8">Catalyzes a mechanistically unusual reaction, the ATP-dependent insertion of CO2 between the N7 and N8 nitrogen atoms of 7,8-diaminopelargonic acid (DAPA, also called 7,8-diammoniononanoate) to form a ureido ring.</text>
</comment>
<dbReference type="Pfam" id="PF13500">
    <property type="entry name" value="AAA_26"/>
    <property type="match status" value="1"/>
</dbReference>
<dbReference type="EMBL" id="LT837803">
    <property type="protein sequence ID" value="SMB27455.1"/>
    <property type="molecule type" value="Genomic_DNA"/>
</dbReference>
<feature type="binding site" evidence="8">
    <location>
        <begin position="119"/>
        <end position="122"/>
    </location>
    <ligand>
        <name>ATP</name>
        <dbReference type="ChEBI" id="CHEBI:30616"/>
    </ligand>
</feature>
<dbReference type="EC" id="6.3.3.3" evidence="8"/>
<dbReference type="SUPFAM" id="SSF52540">
    <property type="entry name" value="P-loop containing nucleoside triphosphate hydrolases"/>
    <property type="match status" value="1"/>
</dbReference>
<reference evidence="9" key="1">
    <citation type="submission" date="2017-03" db="EMBL/GenBank/DDBJ databases">
        <authorList>
            <consortium name="AG Boll"/>
        </authorList>
    </citation>
    <scope>NUCLEOTIDE SEQUENCE [LARGE SCALE GENOMIC DNA]</scope>
    <source>
        <strain evidence="9">Chol</strain>
    </source>
</reference>
<dbReference type="RefSeq" id="WP_154716893.1">
    <property type="nucleotide sequence ID" value="NZ_LT837803.1"/>
</dbReference>
<comment type="catalytic activity">
    <reaction evidence="8">
        <text>(7R,8S)-7,8-diammoniononanoate + CO2 + ATP = (4R,5S)-dethiobiotin + ADP + phosphate + 3 H(+)</text>
        <dbReference type="Rhea" id="RHEA:15805"/>
        <dbReference type="ChEBI" id="CHEBI:15378"/>
        <dbReference type="ChEBI" id="CHEBI:16526"/>
        <dbReference type="ChEBI" id="CHEBI:30616"/>
        <dbReference type="ChEBI" id="CHEBI:43474"/>
        <dbReference type="ChEBI" id="CHEBI:149469"/>
        <dbReference type="ChEBI" id="CHEBI:149473"/>
        <dbReference type="ChEBI" id="CHEBI:456216"/>
        <dbReference type="EC" id="6.3.3.3"/>
    </reaction>
</comment>
<dbReference type="NCBIfam" id="TIGR00347">
    <property type="entry name" value="bioD"/>
    <property type="match status" value="1"/>
</dbReference>
<dbReference type="GO" id="GO:0005524">
    <property type="term" value="F:ATP binding"/>
    <property type="evidence" value="ECO:0007669"/>
    <property type="project" value="UniProtKB-UniRule"/>
</dbReference>
<dbReference type="CDD" id="cd03109">
    <property type="entry name" value="DTBS"/>
    <property type="match status" value="1"/>
</dbReference>
<dbReference type="PANTHER" id="PTHR43210:SF5">
    <property type="entry name" value="DETHIOBIOTIN SYNTHETASE"/>
    <property type="match status" value="1"/>
</dbReference>
<keyword evidence="5 8" id="KW-0093">Biotin biosynthesis</keyword>
<dbReference type="Proteomes" id="UP000242886">
    <property type="component" value="Chromosome SDENCHOL"/>
</dbReference>
<keyword evidence="4 8" id="KW-0547">Nucleotide-binding</keyword>
<protein>
    <recommendedName>
        <fullName evidence="8">ATP-dependent dethiobiotin synthetase BioD</fullName>
        <ecNumber evidence="8">6.3.3.3</ecNumber>
    </recommendedName>
    <alternativeName>
        <fullName evidence="8">DTB synthetase</fullName>
        <shortName evidence="8">DTBS</shortName>
    </alternativeName>
    <alternativeName>
        <fullName evidence="8">Dethiobiotin synthase</fullName>
    </alternativeName>
</protein>
<evidence type="ECO:0000313" key="9">
    <source>
        <dbReference type="EMBL" id="SMB27455.1"/>
    </source>
</evidence>
<dbReference type="GO" id="GO:0042803">
    <property type="term" value="F:protein homodimerization activity"/>
    <property type="evidence" value="ECO:0007669"/>
    <property type="project" value="UniProtKB-ARBA"/>
</dbReference>
<evidence type="ECO:0000256" key="6">
    <source>
        <dbReference type="ARBA" id="ARBA00022840"/>
    </source>
</evidence>
<dbReference type="InterPro" id="IPR027417">
    <property type="entry name" value="P-loop_NTPase"/>
</dbReference>
<organism evidence="9 10">
    <name type="scientific">Sterolibacterium denitrificans</name>
    <dbReference type="NCBI Taxonomy" id="157592"/>
    <lineage>
        <taxon>Bacteria</taxon>
        <taxon>Pseudomonadati</taxon>
        <taxon>Pseudomonadota</taxon>
        <taxon>Betaproteobacteria</taxon>
        <taxon>Nitrosomonadales</taxon>
        <taxon>Sterolibacteriaceae</taxon>
        <taxon>Sterolibacterium</taxon>
    </lineage>
</organism>
<keyword evidence="1 8" id="KW-0963">Cytoplasm</keyword>
<feature type="binding site" evidence="8">
    <location>
        <position position="58"/>
    </location>
    <ligand>
        <name>Mg(2+)</name>
        <dbReference type="ChEBI" id="CHEBI:18420"/>
    </ligand>
</feature>
<feature type="binding site" evidence="8">
    <location>
        <begin position="15"/>
        <end position="20"/>
    </location>
    <ligand>
        <name>ATP</name>
        <dbReference type="ChEBI" id="CHEBI:30616"/>
    </ligand>
</feature>
<dbReference type="PANTHER" id="PTHR43210">
    <property type="entry name" value="DETHIOBIOTIN SYNTHETASE"/>
    <property type="match status" value="1"/>
</dbReference>
<dbReference type="UniPathway" id="UPA00078">
    <property type="reaction ID" value="UER00161"/>
</dbReference>
<dbReference type="HAMAP" id="MF_00336">
    <property type="entry name" value="BioD"/>
    <property type="match status" value="1"/>
</dbReference>
<sequence>MTLQFGCFVSGTDTDVGKTLIAAALLHLCAARGWRSVGMKPVAAGGTQDEHGQWRNDDVDNLLAAGNIQAAVADINPYRFREAIAPHLAAAHAQVAIQPQVLHAAYRRLSSQADAVIVEGAGGFMVPLTADYGLDDFAAELQLPVVLVVGMRLGCLNHALLTQAAIRARGLPLAGWVANRVEPQMTCFEENLATLQSRLQAPLLGVVPHLARPDAQTAARHLRLPAR</sequence>
<proteinExistence type="inferred from homology"/>
<evidence type="ECO:0000256" key="1">
    <source>
        <dbReference type="ARBA" id="ARBA00022490"/>
    </source>
</evidence>
<keyword evidence="3 8" id="KW-0479">Metal-binding</keyword>
<comment type="similarity">
    <text evidence="8">Belongs to the dethiobiotin synthetase family.</text>
</comment>
<feature type="binding site" evidence="8">
    <location>
        <position position="58"/>
    </location>
    <ligand>
        <name>ATP</name>
        <dbReference type="ChEBI" id="CHEBI:30616"/>
    </ligand>
</feature>
<evidence type="ECO:0000256" key="2">
    <source>
        <dbReference type="ARBA" id="ARBA00022598"/>
    </source>
</evidence>
<dbReference type="Gene3D" id="3.40.50.300">
    <property type="entry name" value="P-loop containing nucleotide triphosphate hydrolases"/>
    <property type="match status" value="1"/>
</dbReference>
<comment type="subunit">
    <text evidence="8">Homodimer.</text>
</comment>
<keyword evidence="6 8" id="KW-0067">ATP-binding</keyword>
<accession>A0A7Z7MVF3</accession>
<feature type="binding site" evidence="8">
    <location>
        <begin position="179"/>
        <end position="180"/>
    </location>
    <ligand>
        <name>ATP</name>
        <dbReference type="ChEBI" id="CHEBI:30616"/>
    </ligand>
</feature>
<evidence type="ECO:0000256" key="7">
    <source>
        <dbReference type="ARBA" id="ARBA00022842"/>
    </source>
</evidence>
<evidence type="ECO:0000256" key="3">
    <source>
        <dbReference type="ARBA" id="ARBA00022723"/>
    </source>
</evidence>
<keyword evidence="7 8" id="KW-0460">Magnesium</keyword>
<feature type="binding site" evidence="8">
    <location>
        <position position="19"/>
    </location>
    <ligand>
        <name>Mg(2+)</name>
        <dbReference type="ChEBI" id="CHEBI:18420"/>
    </ligand>
</feature>